<name>A0A395VB45_9FIRM</name>
<accession>A0A395VB45</accession>
<reference evidence="1 2" key="1">
    <citation type="submission" date="2018-08" db="EMBL/GenBank/DDBJ databases">
        <title>A genome reference for cultivated species of the human gut microbiota.</title>
        <authorList>
            <person name="Zou Y."/>
            <person name="Xue W."/>
            <person name="Luo G."/>
        </authorList>
    </citation>
    <scope>NUCLEOTIDE SEQUENCE [LARGE SCALE GENOMIC DNA]</scope>
    <source>
        <strain evidence="1 2">AF22-12AC</strain>
    </source>
</reference>
<evidence type="ECO:0008006" key="3">
    <source>
        <dbReference type="Google" id="ProtNLM"/>
    </source>
</evidence>
<dbReference type="EMBL" id="QRVL01000001">
    <property type="protein sequence ID" value="RGS42581.1"/>
    <property type="molecule type" value="Genomic_DNA"/>
</dbReference>
<organism evidence="1 2">
    <name type="scientific">Roseburia hominis</name>
    <dbReference type="NCBI Taxonomy" id="301301"/>
    <lineage>
        <taxon>Bacteria</taxon>
        <taxon>Bacillati</taxon>
        <taxon>Bacillota</taxon>
        <taxon>Clostridia</taxon>
        <taxon>Lachnospirales</taxon>
        <taxon>Lachnospiraceae</taxon>
        <taxon>Roseburia</taxon>
    </lineage>
</organism>
<dbReference type="AlphaFoldDB" id="A0A395VB45"/>
<evidence type="ECO:0000313" key="2">
    <source>
        <dbReference type="Proteomes" id="UP000266172"/>
    </source>
</evidence>
<comment type="caution">
    <text evidence="1">The sequence shown here is derived from an EMBL/GenBank/DDBJ whole genome shotgun (WGS) entry which is preliminary data.</text>
</comment>
<dbReference type="RefSeq" id="WP_118096778.1">
    <property type="nucleotide sequence ID" value="NZ_QRVL01000001.1"/>
</dbReference>
<sequence>MKRFTKKLIAFLGIFAVLLLTFDLLSATERFRGVFAVLTDSSDYEEGAEREVAAYLAKSRTPGSYTKLLVGDSVCAQMTEAFFDCNQQYCLVGNNRALTMAGEYLLVKEFLETHENVSEVWLMAGPDLLQTSIDATYSYSYVVLPFLQADLLGELDDATAEEMEETFGSFFLKKPVAELIAGSAVNRKLYLNYVKEREEAAKKGKSGDDRTDGMSDLAECYLRKIYELCDTQGVACYLIPDPLADTPARRKQVEQIRQDFETRGLERLFPDYFSEITYYPADQFSDGIHFGRPYNTKEVYREKLRELYLDRGYLDGFQI</sequence>
<evidence type="ECO:0000313" key="1">
    <source>
        <dbReference type="EMBL" id="RGS42581.1"/>
    </source>
</evidence>
<gene>
    <name evidence="1" type="ORF">DWX93_04550</name>
</gene>
<dbReference type="Proteomes" id="UP000266172">
    <property type="component" value="Unassembled WGS sequence"/>
</dbReference>
<proteinExistence type="predicted"/>
<protein>
    <recommendedName>
        <fullName evidence="3">SGNH/GDSL hydrolase family protein</fullName>
    </recommendedName>
</protein>